<dbReference type="PROSITE" id="PS51257">
    <property type="entry name" value="PROKAR_LIPOPROTEIN"/>
    <property type="match status" value="1"/>
</dbReference>
<dbReference type="EMBL" id="FZPD01000004">
    <property type="protein sequence ID" value="SNT16976.1"/>
    <property type="molecule type" value="Genomic_DNA"/>
</dbReference>
<dbReference type="Pfam" id="PF14321">
    <property type="entry name" value="DUF4382"/>
    <property type="match status" value="1"/>
</dbReference>
<evidence type="ECO:0000313" key="4">
    <source>
        <dbReference type="Proteomes" id="UP000198393"/>
    </source>
</evidence>
<keyword evidence="4" id="KW-1185">Reference proteome</keyword>
<feature type="domain" description="DUF4382" evidence="2">
    <location>
        <begin position="32"/>
        <end position="170"/>
    </location>
</feature>
<dbReference type="InterPro" id="IPR025491">
    <property type="entry name" value="DUF4382"/>
</dbReference>
<feature type="chain" id="PRO_5012376286" description="DUF4382 domain-containing protein" evidence="1">
    <location>
        <begin position="22"/>
        <end position="307"/>
    </location>
</feature>
<proteinExistence type="predicted"/>
<feature type="signal peptide" evidence="1">
    <location>
        <begin position="1"/>
        <end position="21"/>
    </location>
</feature>
<protein>
    <recommendedName>
        <fullName evidence="2">DUF4382 domain-containing protein</fullName>
    </recommendedName>
</protein>
<reference evidence="3 4" key="1">
    <citation type="submission" date="2017-06" db="EMBL/GenBank/DDBJ databases">
        <authorList>
            <person name="Kim H.J."/>
            <person name="Triplett B.A."/>
        </authorList>
    </citation>
    <scope>NUCLEOTIDE SEQUENCE [LARGE SCALE GENOMIC DNA]</scope>
    <source>
        <strain evidence="3 4">DSM 19307</strain>
    </source>
</reference>
<name>A0A239KF42_EKHLU</name>
<sequence>MKKLRLTSKLLGIALLTSLFACGDGSSEVSSNGKASVAVTDATVDAENVNSVNLSVSEVRATADGESRTIATFNSPKTFNLMAYQNGETYFLGEGDVEAGTYSDVRFILSGASDSYVEMKDGSRKDLIIENATTTGYQINGTFDVAANSTTNLVADIDLRKALVTQAQNSSETSFKLRSTARVVVEDATGEIKGSVEGQANSSERLVVYAYKKGSFSASEEDAPAEGRTRYEGSINSAVVAEDGSYTLAFMEEGDYEIIVASYSNTDDDEDLEFQGRVESELLIDGSLFNTLSVTSNTTVNANIMLK</sequence>
<keyword evidence="1" id="KW-0732">Signal</keyword>
<evidence type="ECO:0000259" key="2">
    <source>
        <dbReference type="Pfam" id="PF14321"/>
    </source>
</evidence>
<gene>
    <name evidence="3" type="ORF">SAMN05421640_2630</name>
</gene>
<organism evidence="3 4">
    <name type="scientific">Ekhidna lutea</name>
    <dbReference type="NCBI Taxonomy" id="447679"/>
    <lineage>
        <taxon>Bacteria</taxon>
        <taxon>Pseudomonadati</taxon>
        <taxon>Bacteroidota</taxon>
        <taxon>Cytophagia</taxon>
        <taxon>Cytophagales</taxon>
        <taxon>Reichenbachiellaceae</taxon>
        <taxon>Ekhidna</taxon>
    </lineage>
</organism>
<accession>A0A239KF42</accession>
<dbReference type="Proteomes" id="UP000198393">
    <property type="component" value="Unassembled WGS sequence"/>
</dbReference>
<dbReference type="RefSeq" id="WP_179213414.1">
    <property type="nucleotide sequence ID" value="NZ_FZPD01000004.1"/>
</dbReference>
<evidence type="ECO:0000313" key="3">
    <source>
        <dbReference type="EMBL" id="SNT16976.1"/>
    </source>
</evidence>
<evidence type="ECO:0000256" key="1">
    <source>
        <dbReference type="SAM" id="SignalP"/>
    </source>
</evidence>
<dbReference type="AlphaFoldDB" id="A0A239KF42"/>